<evidence type="ECO:0000313" key="4">
    <source>
        <dbReference type="Proteomes" id="UP001497527"/>
    </source>
</evidence>
<reference evidence="3 4" key="1">
    <citation type="submission" date="2024-05" db="EMBL/GenBank/DDBJ databases">
        <authorList>
            <person name="Duchaud E."/>
        </authorList>
    </citation>
    <scope>NUCLEOTIDE SEQUENCE [LARGE SCALE GENOMIC DNA]</scope>
    <source>
        <strain evidence="3">Ena-SAMPLE-TAB-13-05-2024-13:56:06:370-140308</strain>
    </source>
</reference>
<accession>A0ABM9PFI8</accession>
<dbReference type="PROSITE" id="PS51257">
    <property type="entry name" value="PROKAR_LIPOPROTEIN"/>
    <property type="match status" value="1"/>
</dbReference>
<feature type="domain" description="Tricorn protease C1" evidence="2">
    <location>
        <begin position="27"/>
        <end position="88"/>
    </location>
</feature>
<evidence type="ECO:0000259" key="1">
    <source>
        <dbReference type="Pfam" id="PF03572"/>
    </source>
</evidence>
<dbReference type="PANTHER" id="PTHR32060">
    <property type="entry name" value="TAIL-SPECIFIC PROTEASE"/>
    <property type="match status" value="1"/>
</dbReference>
<comment type="caution">
    <text evidence="3">The sequence shown here is derived from an EMBL/GenBank/DDBJ whole genome shotgun (WGS) entry which is preliminary data.</text>
</comment>
<dbReference type="RefSeq" id="WP_348718704.1">
    <property type="nucleotide sequence ID" value="NZ_CAXJIO010000016.1"/>
</dbReference>
<gene>
    <name evidence="3" type="ORF">T190423A01A_70074</name>
</gene>
<dbReference type="EMBL" id="CAXJIO010000016">
    <property type="protein sequence ID" value="CAL2104381.1"/>
    <property type="molecule type" value="Genomic_DNA"/>
</dbReference>
<dbReference type="InterPro" id="IPR005151">
    <property type="entry name" value="Tail-specific_protease"/>
</dbReference>
<evidence type="ECO:0000259" key="2">
    <source>
        <dbReference type="Pfam" id="PF14684"/>
    </source>
</evidence>
<organism evidence="3 4">
    <name type="scientific">Tenacibaculum polynesiense</name>
    <dbReference type="NCBI Taxonomy" id="3137857"/>
    <lineage>
        <taxon>Bacteria</taxon>
        <taxon>Pseudomonadati</taxon>
        <taxon>Bacteroidota</taxon>
        <taxon>Flavobacteriia</taxon>
        <taxon>Flavobacteriales</taxon>
        <taxon>Flavobacteriaceae</taxon>
        <taxon>Tenacibaculum</taxon>
    </lineage>
</organism>
<dbReference type="Gene3D" id="3.30.750.44">
    <property type="match status" value="1"/>
</dbReference>
<keyword evidence="4" id="KW-1185">Reference proteome</keyword>
<dbReference type="Proteomes" id="UP001497527">
    <property type="component" value="Unassembled WGS sequence"/>
</dbReference>
<dbReference type="Pfam" id="PF03572">
    <property type="entry name" value="Peptidase_S41"/>
    <property type="match status" value="1"/>
</dbReference>
<protein>
    <submittedName>
        <fullName evidence="3">TSPc domain-containing protein</fullName>
    </submittedName>
</protein>
<dbReference type="InterPro" id="IPR028204">
    <property type="entry name" value="Tricorn_C1"/>
</dbReference>
<dbReference type="PANTHER" id="PTHR32060:SF30">
    <property type="entry name" value="CARBOXY-TERMINAL PROCESSING PROTEASE CTPA"/>
    <property type="match status" value="1"/>
</dbReference>
<proteinExistence type="predicted"/>
<feature type="domain" description="Tail specific protease" evidence="1">
    <location>
        <begin position="179"/>
        <end position="385"/>
    </location>
</feature>
<dbReference type="InterPro" id="IPR029045">
    <property type="entry name" value="ClpP/crotonase-like_dom_sf"/>
</dbReference>
<name>A0ABM9PFI8_9FLAO</name>
<dbReference type="Pfam" id="PF14684">
    <property type="entry name" value="Tricorn_C1"/>
    <property type="match status" value="1"/>
</dbReference>
<dbReference type="SUPFAM" id="SSF52096">
    <property type="entry name" value="ClpP/crotonase"/>
    <property type="match status" value="1"/>
</dbReference>
<evidence type="ECO:0000313" key="3">
    <source>
        <dbReference type="EMBL" id="CAL2104381.1"/>
    </source>
</evidence>
<sequence length="405" mass="46939">MRKFILLLLVAVIGTSCVKNNSSQLSEEEKKYDFEYLYKELKESYPYFYINKRLNNVDWLANKNDYLKRISETRNDKEFFIAINEILGDLNNDHTDTYPTIIYDYFYKGYKGALAEYGMYKSYVEELEKTDTVKTKYWSSIKEQLQEVKHTKIAESQEKNLDGIETQNLMIDLKKEDYVAILRIKSFSYDLVAEDSKRLKTFFQNDLKNYANLIIDIQGNEGGDTTYWMDHIVSYLIKDSLNYTVNYGFKNSERIRKFKPSYFKKKYNYKDLDLENLPQELKTNEYLIYSTEQSIAPKSTQKYQGNIYLLVDGLVYSSAEALAHFFKTTKIGKVVGERTNGDGVGTDPLLLTLPNSGIVVRFTGEMGLNPDGSANEEAKTTPDISIEAVSSDERLHNLLIQITEN</sequence>
<dbReference type="Gene3D" id="3.90.226.10">
    <property type="entry name" value="2-enoyl-CoA Hydratase, Chain A, domain 1"/>
    <property type="match status" value="1"/>
</dbReference>